<evidence type="ECO:0000313" key="3">
    <source>
        <dbReference type="Proteomes" id="UP000756346"/>
    </source>
</evidence>
<gene>
    <name evidence="2" type="ORF">B0I36DRAFT_376539</name>
</gene>
<name>A0A9P8XWQ4_9PEZI</name>
<feature type="region of interest" description="Disordered" evidence="1">
    <location>
        <begin position="121"/>
        <end position="142"/>
    </location>
</feature>
<accession>A0A9P8XWQ4</accession>
<comment type="caution">
    <text evidence="2">The sequence shown here is derived from an EMBL/GenBank/DDBJ whole genome shotgun (WGS) entry which is preliminary data.</text>
</comment>
<feature type="compositionally biased region" description="Polar residues" evidence="1">
    <location>
        <begin position="123"/>
        <end position="138"/>
    </location>
</feature>
<sequence length="357" mass="40480">MDHNTTDTKPYPRYWLITAARTASNMLVTMLNLEEQNVALLRHGGYFFFPSVFKRFPLLFGKGPIDLWTDQERAEVDALSQEIFDRIQDHIEASEKSGKTIFVKEHALFMNDPRIESDFLHRNSASRSKSNGDKSAQTSRHEDLSVLSWRGSSHGTRSKHNLTVFPDEFLHTITPTFLIRHPAMMIPSYYRTALDQVKLGTIVRPDSMAGGPSEIEASIHWNRALYDFYTEYFAAIGHEPPMVLDADDIMISGNTLVPQYASLVGLDPSKIRLNWEKGAVDDGKLAPIERRMLSTLLETSGVDRSKIAGENIDIDAEAAKWREEFGEDGGKRLEQWVRAAMPHYEHMRAGRMRPGGV</sequence>
<evidence type="ECO:0000313" key="2">
    <source>
        <dbReference type="EMBL" id="KAH7024644.1"/>
    </source>
</evidence>
<dbReference type="GeneID" id="70190013"/>
<dbReference type="EMBL" id="JAGTJQ010000009">
    <property type="protein sequence ID" value="KAH7024644.1"/>
    <property type="molecule type" value="Genomic_DNA"/>
</dbReference>
<protein>
    <recommendedName>
        <fullName evidence="4">P-loop containing nucleoside triphosphate hydrolase protein</fullName>
    </recommendedName>
</protein>
<dbReference type="RefSeq" id="XP_046008192.1">
    <property type="nucleotide sequence ID" value="XM_046160467.1"/>
</dbReference>
<dbReference type="InterPro" id="IPR027417">
    <property type="entry name" value="P-loop_NTPase"/>
</dbReference>
<reference evidence="2" key="1">
    <citation type="journal article" date="2021" name="Nat. Commun.">
        <title>Genetic determinants of endophytism in the Arabidopsis root mycobiome.</title>
        <authorList>
            <person name="Mesny F."/>
            <person name="Miyauchi S."/>
            <person name="Thiergart T."/>
            <person name="Pickel B."/>
            <person name="Atanasova L."/>
            <person name="Karlsson M."/>
            <person name="Huettel B."/>
            <person name="Barry K.W."/>
            <person name="Haridas S."/>
            <person name="Chen C."/>
            <person name="Bauer D."/>
            <person name="Andreopoulos W."/>
            <person name="Pangilinan J."/>
            <person name="LaButti K."/>
            <person name="Riley R."/>
            <person name="Lipzen A."/>
            <person name="Clum A."/>
            <person name="Drula E."/>
            <person name="Henrissat B."/>
            <person name="Kohler A."/>
            <person name="Grigoriev I.V."/>
            <person name="Martin F.M."/>
            <person name="Hacquard S."/>
        </authorList>
    </citation>
    <scope>NUCLEOTIDE SEQUENCE</scope>
    <source>
        <strain evidence="2">MPI-CAGE-CH-0230</strain>
    </source>
</reference>
<proteinExistence type="predicted"/>
<evidence type="ECO:0000256" key="1">
    <source>
        <dbReference type="SAM" id="MobiDB-lite"/>
    </source>
</evidence>
<dbReference type="OrthoDB" id="3650366at2759"/>
<dbReference type="PANTHER" id="PTHR48312">
    <property type="match status" value="1"/>
</dbReference>
<dbReference type="Proteomes" id="UP000756346">
    <property type="component" value="Unassembled WGS sequence"/>
</dbReference>
<dbReference type="SUPFAM" id="SSF52540">
    <property type="entry name" value="P-loop containing nucleoside triphosphate hydrolases"/>
    <property type="match status" value="1"/>
</dbReference>
<dbReference type="AlphaFoldDB" id="A0A9P8XWQ4"/>
<keyword evidence="3" id="KW-1185">Reference proteome</keyword>
<organism evidence="2 3">
    <name type="scientific">Microdochium trichocladiopsis</name>
    <dbReference type="NCBI Taxonomy" id="1682393"/>
    <lineage>
        <taxon>Eukaryota</taxon>
        <taxon>Fungi</taxon>
        <taxon>Dikarya</taxon>
        <taxon>Ascomycota</taxon>
        <taxon>Pezizomycotina</taxon>
        <taxon>Sordariomycetes</taxon>
        <taxon>Xylariomycetidae</taxon>
        <taxon>Xylariales</taxon>
        <taxon>Microdochiaceae</taxon>
        <taxon>Microdochium</taxon>
    </lineage>
</organism>
<evidence type="ECO:0008006" key="4">
    <source>
        <dbReference type="Google" id="ProtNLM"/>
    </source>
</evidence>
<dbReference type="PANTHER" id="PTHR48312:SF1">
    <property type="entry name" value="SULFOTRANSFERASE"/>
    <property type="match status" value="1"/>
</dbReference>